<dbReference type="AlphaFoldDB" id="A0A3M7R2H3"/>
<evidence type="ECO:0000256" key="1">
    <source>
        <dbReference type="ARBA" id="ARBA00004141"/>
    </source>
</evidence>
<evidence type="ECO:0000313" key="13">
    <source>
        <dbReference type="Proteomes" id="UP000276133"/>
    </source>
</evidence>
<dbReference type="InterPro" id="IPR003280">
    <property type="entry name" value="2pore_dom_K_chnl"/>
</dbReference>
<feature type="transmembrane region" description="Helical" evidence="10">
    <location>
        <begin position="309"/>
        <end position="330"/>
    </location>
</feature>
<feature type="domain" description="Potassium channel" evidence="11">
    <location>
        <begin position="265"/>
        <end position="333"/>
    </location>
</feature>
<feature type="domain" description="Potassium channel" evidence="11">
    <location>
        <begin position="396"/>
        <end position="451"/>
    </location>
</feature>
<comment type="caution">
    <text evidence="12">The sequence shown here is derived from an EMBL/GenBank/DDBJ whole genome shotgun (WGS) entry which is preliminary data.</text>
</comment>
<dbReference type="GO" id="GO:0022841">
    <property type="term" value="F:potassium ion leak channel activity"/>
    <property type="evidence" value="ECO:0007669"/>
    <property type="project" value="TreeGrafter"/>
</dbReference>
<dbReference type="GO" id="GO:0005886">
    <property type="term" value="C:plasma membrane"/>
    <property type="evidence" value="ECO:0007669"/>
    <property type="project" value="TreeGrafter"/>
</dbReference>
<feature type="transmembrane region" description="Helical" evidence="10">
    <location>
        <begin position="278"/>
        <end position="297"/>
    </location>
</feature>
<dbReference type="GO" id="GO:0015271">
    <property type="term" value="F:outward rectifier potassium channel activity"/>
    <property type="evidence" value="ECO:0007669"/>
    <property type="project" value="TreeGrafter"/>
</dbReference>
<keyword evidence="4 10" id="KW-1133">Transmembrane helix</keyword>
<keyword evidence="7 8" id="KW-0407">Ion channel</keyword>
<evidence type="ECO:0000313" key="12">
    <source>
        <dbReference type="EMBL" id="RNA17425.1"/>
    </source>
</evidence>
<evidence type="ECO:0000256" key="7">
    <source>
        <dbReference type="ARBA" id="ARBA00023303"/>
    </source>
</evidence>
<evidence type="ECO:0000259" key="11">
    <source>
        <dbReference type="Pfam" id="PF07885"/>
    </source>
</evidence>
<gene>
    <name evidence="12" type="ORF">BpHYR1_026752</name>
</gene>
<keyword evidence="2 8" id="KW-0813">Transport</keyword>
<evidence type="ECO:0000256" key="4">
    <source>
        <dbReference type="ARBA" id="ARBA00022989"/>
    </source>
</evidence>
<dbReference type="InterPro" id="IPR013099">
    <property type="entry name" value="K_chnl_dom"/>
</dbReference>
<comment type="subcellular location">
    <subcellularLocation>
        <location evidence="1">Membrane</location>
        <topology evidence="1">Multi-pass membrane protein</topology>
    </subcellularLocation>
</comment>
<dbReference type="Gene3D" id="1.10.287.70">
    <property type="match status" value="1"/>
</dbReference>
<evidence type="ECO:0000256" key="10">
    <source>
        <dbReference type="SAM" id="Phobius"/>
    </source>
</evidence>
<dbReference type="PRINTS" id="PR01333">
    <property type="entry name" value="2POREKCHANEL"/>
</dbReference>
<dbReference type="Proteomes" id="UP000276133">
    <property type="component" value="Unassembled WGS sequence"/>
</dbReference>
<feature type="transmembrane region" description="Helical" evidence="10">
    <location>
        <begin position="386"/>
        <end position="406"/>
    </location>
</feature>
<accession>A0A3M7R2H3</accession>
<dbReference type="PANTHER" id="PTHR11003">
    <property type="entry name" value="POTASSIUM CHANNEL, SUBFAMILY K"/>
    <property type="match status" value="1"/>
</dbReference>
<evidence type="ECO:0000256" key="6">
    <source>
        <dbReference type="ARBA" id="ARBA00023136"/>
    </source>
</evidence>
<dbReference type="Pfam" id="PF07885">
    <property type="entry name" value="Ion_trans_2"/>
    <property type="match status" value="2"/>
</dbReference>
<feature type="compositionally biased region" description="Low complexity" evidence="9">
    <location>
        <begin position="1"/>
        <end position="22"/>
    </location>
</feature>
<proteinExistence type="inferred from homology"/>
<organism evidence="12 13">
    <name type="scientific">Brachionus plicatilis</name>
    <name type="common">Marine rotifer</name>
    <name type="synonym">Brachionus muelleri</name>
    <dbReference type="NCBI Taxonomy" id="10195"/>
    <lineage>
        <taxon>Eukaryota</taxon>
        <taxon>Metazoa</taxon>
        <taxon>Spiralia</taxon>
        <taxon>Gnathifera</taxon>
        <taxon>Rotifera</taxon>
        <taxon>Eurotatoria</taxon>
        <taxon>Monogononta</taxon>
        <taxon>Pseudotrocha</taxon>
        <taxon>Ploima</taxon>
        <taxon>Brachionidae</taxon>
        <taxon>Brachionus</taxon>
    </lineage>
</organism>
<sequence>MKPFQKATSTTQQSKQVKTVQKGPVPVSSPVKHAPNQPVRAIPNQTKTQVPARTLQKPIIANQSPQKLVINAQKPIINAKNPVINAQKPVSNAQKTVINIKNPFTNIQKQAPTKLDPIAAKPTPTNESFIQKMNDKLFNGQPFKIRLKFFFIEFFDFIAPGFILHLLLSNINHLFIKHLIYFINSFINSHEHMLLKRTMALSIIFLIYLFLGAFIFQRLNLPTELEERQKIFEYKKWFLDNHRCVEESSLNELISEIEDAMTNGIVFVENSKEFTSNWSYGGETIFFVFTTLATIGYGQISPLTEIGKLFCIFYIITGVPLTMLILTLIVDKLEYELTKNVSKNRFLSYLDHKRYSIVSRQYSSIDNLDSGEIKYFSNEHYIYRQTFKVVLFLSIFVFLIPSYVFRNYTEPKWTFLDSLYYCYISAATVGFGDLVPGETHVGNERAVISNMLFLNMLLRLPLFAKIHGSWLKLKQRRLFKFGSKSTEYLENDQDNYDPENSCSIFPIVSESINNMSDEITVESKKSINRATQNRSA</sequence>
<dbReference type="GO" id="GO:0030322">
    <property type="term" value="P:stabilization of membrane potential"/>
    <property type="evidence" value="ECO:0007669"/>
    <property type="project" value="TreeGrafter"/>
</dbReference>
<dbReference type="OrthoDB" id="297496at2759"/>
<name>A0A3M7R2H3_BRAPC</name>
<reference evidence="12 13" key="1">
    <citation type="journal article" date="2018" name="Sci. Rep.">
        <title>Genomic signatures of local adaptation to the degree of environmental predictability in rotifers.</title>
        <authorList>
            <person name="Franch-Gras L."/>
            <person name="Hahn C."/>
            <person name="Garcia-Roger E.M."/>
            <person name="Carmona M.J."/>
            <person name="Serra M."/>
            <person name="Gomez A."/>
        </authorList>
    </citation>
    <scope>NUCLEOTIDE SEQUENCE [LARGE SCALE GENOMIC DNA]</scope>
    <source>
        <strain evidence="12">HYR1</strain>
    </source>
</reference>
<dbReference type="PANTHER" id="PTHR11003:SF249">
    <property type="entry name" value="TWO PORE POTASSIUM CHANNEL PROTEIN SUP-9"/>
    <property type="match status" value="1"/>
</dbReference>
<evidence type="ECO:0000256" key="2">
    <source>
        <dbReference type="ARBA" id="ARBA00022448"/>
    </source>
</evidence>
<evidence type="ECO:0000256" key="3">
    <source>
        <dbReference type="ARBA" id="ARBA00022692"/>
    </source>
</evidence>
<feature type="transmembrane region" description="Helical" evidence="10">
    <location>
        <begin position="199"/>
        <end position="216"/>
    </location>
</feature>
<dbReference type="SUPFAM" id="SSF81324">
    <property type="entry name" value="Voltage-gated potassium channels"/>
    <property type="match status" value="2"/>
</dbReference>
<feature type="region of interest" description="Disordered" evidence="9">
    <location>
        <begin position="1"/>
        <end position="52"/>
    </location>
</feature>
<keyword evidence="3 8" id="KW-0812">Transmembrane</keyword>
<dbReference type="STRING" id="10195.A0A3M7R2H3"/>
<dbReference type="EMBL" id="REGN01004459">
    <property type="protein sequence ID" value="RNA17425.1"/>
    <property type="molecule type" value="Genomic_DNA"/>
</dbReference>
<keyword evidence="6 10" id="KW-0472">Membrane</keyword>
<protein>
    <submittedName>
        <fullName evidence="12">Potassium channel subfamily K member 1-like</fullName>
    </submittedName>
</protein>
<evidence type="ECO:0000256" key="5">
    <source>
        <dbReference type="ARBA" id="ARBA00023065"/>
    </source>
</evidence>
<evidence type="ECO:0000256" key="9">
    <source>
        <dbReference type="SAM" id="MobiDB-lite"/>
    </source>
</evidence>
<evidence type="ECO:0000256" key="8">
    <source>
        <dbReference type="RuleBase" id="RU003857"/>
    </source>
</evidence>
<feature type="transmembrane region" description="Helical" evidence="10">
    <location>
        <begin position="145"/>
        <end position="164"/>
    </location>
</feature>
<keyword evidence="5 8" id="KW-0406">Ion transport</keyword>
<comment type="similarity">
    <text evidence="8">Belongs to the two pore domain potassium channel (TC 1.A.1.8) family.</text>
</comment>
<keyword evidence="13" id="KW-1185">Reference proteome</keyword>